<evidence type="ECO:0000256" key="1">
    <source>
        <dbReference type="ARBA" id="ARBA00004613"/>
    </source>
</evidence>
<keyword evidence="5" id="KW-0732">Signal</keyword>
<protein>
    <submittedName>
        <fullName evidence="7">Self-incompatibility protein S1</fullName>
    </submittedName>
</protein>
<name>A0AAV6NH46_9ROSI</name>
<dbReference type="InterPro" id="IPR010264">
    <property type="entry name" value="Self-incomp_S1"/>
</dbReference>
<dbReference type="PANTHER" id="PTHR36702:SF1">
    <property type="entry name" value="HOLLIDAY JUNCTION RESOLVASE"/>
    <property type="match status" value="1"/>
</dbReference>
<dbReference type="InterPro" id="IPR027902">
    <property type="entry name" value="DUF4487"/>
</dbReference>
<dbReference type="Pfam" id="PF14868">
    <property type="entry name" value="DUF4487"/>
    <property type="match status" value="1"/>
</dbReference>
<evidence type="ECO:0000256" key="6">
    <source>
        <dbReference type="SAM" id="Phobius"/>
    </source>
</evidence>
<comment type="caution">
    <text evidence="7">The sequence shown here is derived from an EMBL/GenBank/DDBJ whole genome shotgun (WGS) entry which is preliminary data.</text>
</comment>
<accession>A0AAV6NH46</accession>
<evidence type="ECO:0000256" key="2">
    <source>
        <dbReference type="ARBA" id="ARBA00005581"/>
    </source>
</evidence>
<dbReference type="Pfam" id="PF05938">
    <property type="entry name" value="Self-incomp_S1"/>
    <property type="match status" value="1"/>
</dbReference>
<evidence type="ECO:0000313" key="7">
    <source>
        <dbReference type="EMBL" id="KAG6597314.1"/>
    </source>
</evidence>
<feature type="non-terminal residue" evidence="7">
    <location>
        <position position="1"/>
    </location>
</feature>
<keyword evidence="4" id="KW-0964">Secreted</keyword>
<reference evidence="7 8" key="1">
    <citation type="journal article" date="2021" name="Hortic Res">
        <title>The domestication of Cucurbita argyrosperma as revealed by the genome of its wild relative.</title>
        <authorList>
            <person name="Barrera-Redondo J."/>
            <person name="Sanchez-de la Vega G."/>
            <person name="Aguirre-Liguori J.A."/>
            <person name="Castellanos-Morales G."/>
            <person name="Gutierrez-Guerrero Y.T."/>
            <person name="Aguirre-Dugua X."/>
            <person name="Aguirre-Planter E."/>
            <person name="Tenaillon M.I."/>
            <person name="Lira-Saade R."/>
            <person name="Eguiarte L.E."/>
        </authorList>
    </citation>
    <scope>NUCLEOTIDE SEQUENCE [LARGE SCALE GENOMIC DNA]</scope>
    <source>
        <strain evidence="7">JBR-2021</strain>
    </source>
</reference>
<gene>
    <name evidence="7" type="primary">S1</name>
    <name evidence="7" type="ORF">SDJN03_10494</name>
</gene>
<evidence type="ECO:0000256" key="4">
    <source>
        <dbReference type="ARBA" id="ARBA00022525"/>
    </source>
</evidence>
<keyword evidence="3" id="KW-0713">Self-incompatibility</keyword>
<comment type="subcellular location">
    <subcellularLocation>
        <location evidence="1">Secreted</location>
    </subcellularLocation>
</comment>
<keyword evidence="6" id="KW-0812">Transmembrane</keyword>
<evidence type="ECO:0000256" key="3">
    <source>
        <dbReference type="ARBA" id="ARBA00022471"/>
    </source>
</evidence>
<organism evidence="7 8">
    <name type="scientific">Cucurbita argyrosperma subsp. sororia</name>
    <dbReference type="NCBI Taxonomy" id="37648"/>
    <lineage>
        <taxon>Eukaryota</taxon>
        <taxon>Viridiplantae</taxon>
        <taxon>Streptophyta</taxon>
        <taxon>Embryophyta</taxon>
        <taxon>Tracheophyta</taxon>
        <taxon>Spermatophyta</taxon>
        <taxon>Magnoliopsida</taxon>
        <taxon>eudicotyledons</taxon>
        <taxon>Gunneridae</taxon>
        <taxon>Pentapetalae</taxon>
        <taxon>rosids</taxon>
        <taxon>fabids</taxon>
        <taxon>Cucurbitales</taxon>
        <taxon>Cucurbitaceae</taxon>
        <taxon>Cucurbiteae</taxon>
        <taxon>Cucurbita</taxon>
    </lineage>
</organism>
<evidence type="ECO:0000256" key="5">
    <source>
        <dbReference type="ARBA" id="ARBA00022729"/>
    </source>
</evidence>
<comment type="similarity">
    <text evidence="2">Belongs to the plant self-incompatibility (S1) protein family.</text>
</comment>
<dbReference type="GO" id="GO:0005576">
    <property type="term" value="C:extracellular region"/>
    <property type="evidence" value="ECO:0007669"/>
    <property type="project" value="UniProtKB-SubCell"/>
</dbReference>
<keyword evidence="6" id="KW-1133">Transmembrane helix</keyword>
<dbReference type="EMBL" id="JAGKQH010000006">
    <property type="protein sequence ID" value="KAG6597314.1"/>
    <property type="molecule type" value="Genomic_DNA"/>
</dbReference>
<dbReference type="PANTHER" id="PTHR36702">
    <property type="entry name" value="HOLLIDAY JUNCTION RESOLVASE"/>
    <property type="match status" value="1"/>
</dbReference>
<keyword evidence="6" id="KW-0472">Membrane</keyword>
<dbReference type="GO" id="GO:0060320">
    <property type="term" value="P:rejection of self pollen"/>
    <property type="evidence" value="ECO:0007669"/>
    <property type="project" value="UniProtKB-KW"/>
</dbReference>
<evidence type="ECO:0000313" key="8">
    <source>
        <dbReference type="Proteomes" id="UP000685013"/>
    </source>
</evidence>
<dbReference type="AlphaFoldDB" id="A0AAV6NH46"/>
<sequence>MEGSRSNSHLQSIIDAISSSDVVESRIQLLKKLEDLDLSCKSELISLVESLTVSALRFFSFLMLCLSSVILFEYEASAFNFHSCITILLVAVKRIEKDKADCLAQFLTLEVKASVWCRKHLKMTLMSIQESQEEEHSNLFFQLLLDAVKFSAASFSALARYPLSEEKALMNTVENFILEQLNLMNELVSEIQRIREFGPEILKAVQMVIDAMIKFCEVHSQALDREFSGEDFDLTSSAVNHVINVHKYIIEKLCELGTIAAKGGGGLVTILNVSWKGVFTLLQLGNGVLASKVNIAGIILNLVSLVMEPLKCAAATWSSVTNEAVSASEARRIFLPVKFFLINAVKISCLYPCQAYLVHKEISLCVLTISTYKVSLSNEKLLGTVAEAITELLETTCLDLVKCILNTTDLKQDLKLGIMDLLFTSERCSHPDGDPSNCFRIDPMNGIFNTNCEDMKDAKTLLLGRINFLLNLLRHSFDLSDDTKLLITTKLDGLLDILVQEDVYASVLLLQVPFLYFSGKTTELKWQPLFSSLVHALKTFMVAVSSSCAWLELQSFLLDNLLHPHFLCWDIVMELWCFMLRYADDGLVNDVISNFFSVMKFLASSELVLDHSSALRKMARCITMLLTYGAHSKLNEICESIFIQDKSRSSTVIWAALILEGFPLNLLSEKIKNIAIQSMIHDYLNFIGSFDETSMLALSSRVIGLPVFSASTTIQSIKLSTSDIDVRTLKFLLALLRSYKLSGVEKVKGFCRKLISETLVIISCMKHLYASSEMEEVILELEKLFISGPTASDALLYECKSGLVPFLAGLAHIKMIETDDNAKSCAVWELYHMLFKERHWAFIHLGLTAFGYFAARTSCDELWRFVPQNAALSYDLESGKHVNEEGFMLEFKIFLEKEMALLTVTPSAEQLALLMKEGLLLKDKFNTLLKSCGKGIECKSMEIDEGPSSRKRKLPEGISKGMELLKNGLKFMRQGLSLLEANHVDSRELHNKLLSHFSGLEDEIDRLDSQGGLLGTRISRALVDCSKAWGKVETNYRISCTCCISVQKLRRQSSINGKATVTDTILFSELSNLKMSSEISKIFSRWFQWTQSVQILISILVLIFFPFFTVFMSLLPPPDQLYGIEYEVRVINGFTNNSSLPLVIWCASKDSDIGGRALQEHDDFSWLVKTNFWITTTSQFSCTVKLDRTRRSFDAFKVPRDIYRCSAFRKCSWLVMEDGFYFSDDEVNWKKEFSW</sequence>
<keyword evidence="8" id="KW-1185">Reference proteome</keyword>
<feature type="transmembrane region" description="Helical" evidence="6">
    <location>
        <begin position="1095"/>
        <end position="1115"/>
    </location>
</feature>
<dbReference type="Proteomes" id="UP000685013">
    <property type="component" value="Chromosome 6"/>
</dbReference>
<proteinExistence type="inferred from homology"/>